<feature type="domain" description="SBP-type" evidence="4">
    <location>
        <begin position="29"/>
        <end position="106"/>
    </location>
</feature>
<dbReference type="AlphaFoldDB" id="A0A061QZS6"/>
<evidence type="ECO:0000259" key="4">
    <source>
        <dbReference type="PROSITE" id="PS51141"/>
    </source>
</evidence>
<keyword evidence="1" id="KW-0479">Metal-binding</keyword>
<keyword evidence="3" id="KW-0862">Zinc</keyword>
<dbReference type="EMBL" id="GBEZ01022880">
    <property type="protein sequence ID" value="JAC63979.1"/>
    <property type="molecule type" value="Transcribed_RNA"/>
</dbReference>
<dbReference type="GO" id="GO:0003677">
    <property type="term" value="F:DNA binding"/>
    <property type="evidence" value="ECO:0007669"/>
    <property type="project" value="InterPro"/>
</dbReference>
<dbReference type="InterPro" id="IPR004333">
    <property type="entry name" value="SBP_dom"/>
</dbReference>
<evidence type="ECO:0000256" key="3">
    <source>
        <dbReference type="ARBA" id="ARBA00022833"/>
    </source>
</evidence>
<dbReference type="GO" id="GO:0005634">
    <property type="term" value="C:nucleus"/>
    <property type="evidence" value="ECO:0007669"/>
    <property type="project" value="InterPro"/>
</dbReference>
<dbReference type="Pfam" id="PF03110">
    <property type="entry name" value="SBP"/>
    <property type="match status" value="1"/>
</dbReference>
<protein>
    <submittedName>
        <fullName evidence="5">Squamosa promoter-binding-like protein 6-like</fullName>
    </submittedName>
</protein>
<accession>A0A061QZS6</accession>
<keyword evidence="2" id="KW-0863">Zinc-finger</keyword>
<dbReference type="SUPFAM" id="SSF103612">
    <property type="entry name" value="SBT domain"/>
    <property type="match status" value="1"/>
</dbReference>
<proteinExistence type="predicted"/>
<name>A0A061QZS6_9CHLO</name>
<dbReference type="InterPro" id="IPR036893">
    <property type="entry name" value="SBP_sf"/>
</dbReference>
<reference evidence="5" key="1">
    <citation type="submission" date="2014-05" db="EMBL/GenBank/DDBJ databases">
        <title>The transcriptome of the halophilic microalga Tetraselmis sp. GSL018 isolated from the Great Salt Lake, Utah.</title>
        <authorList>
            <person name="Jinkerson R.E."/>
            <person name="D'Adamo S."/>
            <person name="Posewitz M.C."/>
        </authorList>
    </citation>
    <scope>NUCLEOTIDE SEQUENCE</scope>
    <source>
        <strain evidence="5">GSL018</strain>
    </source>
</reference>
<evidence type="ECO:0000256" key="2">
    <source>
        <dbReference type="ARBA" id="ARBA00022771"/>
    </source>
</evidence>
<dbReference type="GO" id="GO:0008270">
    <property type="term" value="F:zinc ion binding"/>
    <property type="evidence" value="ECO:0007669"/>
    <property type="project" value="UniProtKB-KW"/>
</dbReference>
<feature type="non-terminal residue" evidence="5">
    <location>
        <position position="1"/>
    </location>
</feature>
<dbReference type="InterPro" id="IPR044817">
    <property type="entry name" value="SBP-like"/>
</dbReference>
<organism evidence="5">
    <name type="scientific">Tetraselmis sp. GSL018</name>
    <dbReference type="NCBI Taxonomy" id="582737"/>
    <lineage>
        <taxon>Eukaryota</taxon>
        <taxon>Viridiplantae</taxon>
        <taxon>Chlorophyta</taxon>
        <taxon>core chlorophytes</taxon>
        <taxon>Chlorodendrophyceae</taxon>
        <taxon>Chlorodendrales</taxon>
        <taxon>Chlorodendraceae</taxon>
        <taxon>Tetraselmis</taxon>
    </lineage>
</organism>
<dbReference type="PANTHER" id="PTHR31251">
    <property type="entry name" value="SQUAMOSA PROMOTER-BINDING-LIKE PROTEIN 4"/>
    <property type="match status" value="1"/>
</dbReference>
<dbReference type="Gene3D" id="4.10.1100.10">
    <property type="entry name" value="Transcription factor, SBP-box domain"/>
    <property type="match status" value="1"/>
</dbReference>
<evidence type="ECO:0000313" key="5">
    <source>
        <dbReference type="EMBL" id="JAC63979.1"/>
    </source>
</evidence>
<dbReference type="PANTHER" id="PTHR31251:SF169">
    <property type="entry name" value="SQUAMOSA PROMOTER-BINDING-LIKE PROTEIN 8"/>
    <property type="match status" value="1"/>
</dbReference>
<sequence>CKDKTNIDNRCLDSNKSQFLHFLLTCIEMVTCQVPGCFKELNNSKPYNIRLKICQEHYSADCVIIGGVTSRFCQQCSKFHSLACFDNCRKSCRAQLQVHNKRRRARRAKRKFDSVIAEQIGSTSFVKTKRTDSIKTTKDSYVEDKGLEDNMTNRLENNKLGMNLIHTVFWYGISSKYCETSFTDVKWVVCRRKRTPES</sequence>
<evidence type="ECO:0000256" key="1">
    <source>
        <dbReference type="ARBA" id="ARBA00022723"/>
    </source>
</evidence>
<dbReference type="PROSITE" id="PS51141">
    <property type="entry name" value="ZF_SBP"/>
    <property type="match status" value="1"/>
</dbReference>
<gene>
    <name evidence="5" type="ORF">TSPGSL018_19328</name>
</gene>